<keyword evidence="2" id="KW-1185">Reference proteome</keyword>
<evidence type="ECO:0000313" key="1">
    <source>
        <dbReference type="EMBL" id="CAL4141707.1"/>
    </source>
</evidence>
<sequence>MATITFMDKKFLQNKKHYDSALKVRKSLLELILKVSDPRNISFKEKLNMSNTRIENTFNNEELEILENGITLYDFEDVDTTMLHKLIFLLCDLEEKDSELYQDLNILKVTNEDVTNCEDNTIFTEFFIWQKIEALKELFVKILGRISQLYCVDVSDYLREVDENVDRVSKRFEVVVSEWEVKELIYRLKSGIKCPFNVKVEIKKDPRYCIELDELTERLGKENTRIKLLINKTYFDGNELEFYDCKKHLLPLLDNNSSCQ</sequence>
<organism evidence="1 2">
    <name type="scientific">Meganyctiphanes norvegica</name>
    <name type="common">Northern krill</name>
    <name type="synonym">Thysanopoda norvegica</name>
    <dbReference type="NCBI Taxonomy" id="48144"/>
    <lineage>
        <taxon>Eukaryota</taxon>
        <taxon>Metazoa</taxon>
        <taxon>Ecdysozoa</taxon>
        <taxon>Arthropoda</taxon>
        <taxon>Crustacea</taxon>
        <taxon>Multicrustacea</taxon>
        <taxon>Malacostraca</taxon>
        <taxon>Eumalacostraca</taxon>
        <taxon>Eucarida</taxon>
        <taxon>Euphausiacea</taxon>
        <taxon>Euphausiidae</taxon>
        <taxon>Meganyctiphanes</taxon>
    </lineage>
</organism>
<gene>
    <name evidence="1" type="ORF">MNOR_LOCUS28908</name>
</gene>
<reference evidence="1 2" key="1">
    <citation type="submission" date="2024-05" db="EMBL/GenBank/DDBJ databases">
        <authorList>
            <person name="Wallberg A."/>
        </authorList>
    </citation>
    <scope>NUCLEOTIDE SEQUENCE [LARGE SCALE GENOMIC DNA]</scope>
</reference>
<protein>
    <submittedName>
        <fullName evidence="1">Uncharacterized protein</fullName>
    </submittedName>
</protein>
<dbReference type="EMBL" id="CAXKWB010032694">
    <property type="protein sequence ID" value="CAL4141707.1"/>
    <property type="molecule type" value="Genomic_DNA"/>
</dbReference>
<name>A0AAV2RVR4_MEGNR</name>
<dbReference type="Proteomes" id="UP001497623">
    <property type="component" value="Unassembled WGS sequence"/>
</dbReference>
<accession>A0AAV2RVR4</accession>
<feature type="non-terminal residue" evidence="1">
    <location>
        <position position="260"/>
    </location>
</feature>
<proteinExistence type="predicted"/>
<dbReference type="AlphaFoldDB" id="A0AAV2RVR4"/>
<evidence type="ECO:0000313" key="2">
    <source>
        <dbReference type="Proteomes" id="UP001497623"/>
    </source>
</evidence>
<comment type="caution">
    <text evidence="1">The sequence shown here is derived from an EMBL/GenBank/DDBJ whole genome shotgun (WGS) entry which is preliminary data.</text>
</comment>